<dbReference type="Pfam" id="PF13439">
    <property type="entry name" value="Glyco_transf_4"/>
    <property type="match status" value="1"/>
</dbReference>
<feature type="domain" description="Glycosyltransferase subfamily 4-like N-terminal" evidence="2">
    <location>
        <begin position="17"/>
        <end position="191"/>
    </location>
</feature>
<dbReference type="PANTHER" id="PTHR46401:SF2">
    <property type="entry name" value="GLYCOSYLTRANSFERASE WBBK-RELATED"/>
    <property type="match status" value="1"/>
</dbReference>
<evidence type="ECO:0000313" key="3">
    <source>
        <dbReference type="EMBL" id="GGK44897.1"/>
    </source>
</evidence>
<evidence type="ECO:0000259" key="2">
    <source>
        <dbReference type="Pfam" id="PF13439"/>
    </source>
</evidence>
<dbReference type="PANTHER" id="PTHR46401">
    <property type="entry name" value="GLYCOSYLTRANSFERASE WBBK-RELATED"/>
    <property type="match status" value="1"/>
</dbReference>
<proteinExistence type="predicted"/>
<dbReference type="Pfam" id="PF13692">
    <property type="entry name" value="Glyco_trans_1_4"/>
    <property type="match status" value="1"/>
</dbReference>
<dbReference type="InterPro" id="IPR028098">
    <property type="entry name" value="Glyco_trans_4-like_N"/>
</dbReference>
<dbReference type="Proteomes" id="UP000600449">
    <property type="component" value="Unassembled WGS sequence"/>
</dbReference>
<dbReference type="Gene3D" id="3.40.50.2000">
    <property type="entry name" value="Glycogen Phosphorylase B"/>
    <property type="match status" value="2"/>
</dbReference>
<keyword evidence="4" id="KW-1185">Reference proteome</keyword>
<dbReference type="CDD" id="cd03801">
    <property type="entry name" value="GT4_PimA-like"/>
    <property type="match status" value="1"/>
</dbReference>
<dbReference type="AlphaFoldDB" id="A0A917V6L5"/>
<name>A0A917V6L5_9HYPH</name>
<comment type="caution">
    <text evidence="3">The sequence shown here is derived from an EMBL/GenBank/DDBJ whole genome shotgun (WGS) entry which is preliminary data.</text>
</comment>
<dbReference type="EMBL" id="BMMF01000011">
    <property type="protein sequence ID" value="GGK44897.1"/>
    <property type="molecule type" value="Genomic_DNA"/>
</dbReference>
<organism evidence="3 4">
    <name type="scientific">Salinarimonas ramus</name>
    <dbReference type="NCBI Taxonomy" id="690164"/>
    <lineage>
        <taxon>Bacteria</taxon>
        <taxon>Pseudomonadati</taxon>
        <taxon>Pseudomonadota</taxon>
        <taxon>Alphaproteobacteria</taxon>
        <taxon>Hyphomicrobiales</taxon>
        <taxon>Salinarimonadaceae</taxon>
        <taxon>Salinarimonas</taxon>
    </lineage>
</organism>
<dbReference type="GO" id="GO:0016757">
    <property type="term" value="F:glycosyltransferase activity"/>
    <property type="evidence" value="ECO:0007669"/>
    <property type="project" value="TreeGrafter"/>
</dbReference>
<gene>
    <name evidence="3" type="ORF">GCM10011322_35090</name>
</gene>
<dbReference type="SUPFAM" id="SSF53756">
    <property type="entry name" value="UDP-Glycosyltransferase/glycogen phosphorylase"/>
    <property type="match status" value="1"/>
</dbReference>
<reference evidence="3 4" key="1">
    <citation type="journal article" date="2014" name="Int. J. Syst. Evol. Microbiol.">
        <title>Complete genome sequence of Corynebacterium casei LMG S-19264T (=DSM 44701T), isolated from a smear-ripened cheese.</title>
        <authorList>
            <consortium name="US DOE Joint Genome Institute (JGI-PGF)"/>
            <person name="Walter F."/>
            <person name="Albersmeier A."/>
            <person name="Kalinowski J."/>
            <person name="Ruckert C."/>
        </authorList>
    </citation>
    <scope>NUCLEOTIDE SEQUENCE [LARGE SCALE GENOMIC DNA]</scope>
    <source>
        <strain evidence="3 4">CGMCC 1.9161</strain>
    </source>
</reference>
<sequence>MSDPVPPRRILVTCDAVGGVWRHALDMARALAPHGIETVLVAFGPEPSVDQRQEARGVEGLTLLWFDHPLDWLVADETALDGIPAVLDGVATLYDVDLLHLNYPSHARGLQTVRPVLVMAHSCMATWWAAMRRGETFAEDAGDLPDAFALNARLVRQGLARADRVIAPSRAHAHAMRVAYGPLPGLAIVPNASFAESRAAEPEPSEGGPVALAVGRWWDEAKNAATLDAAAALASIRVVAIGATDGPQGQSVAFAHAQARGALPAQETRAALARAAVFVSPARYEPFGLAVLEAAQEGCALVLADIPTFRELWEGAALFVDPHDAEGFAAAIDRIAGDPRLHALQAAAARERAAAYDPDLQAERLLALYADALATSAARTPLAETA</sequence>
<accession>A0A917V6L5</accession>
<evidence type="ECO:0000313" key="4">
    <source>
        <dbReference type="Proteomes" id="UP000600449"/>
    </source>
</evidence>
<keyword evidence="1 3" id="KW-0808">Transferase</keyword>
<dbReference type="RefSeq" id="WP_188914560.1">
    <property type="nucleotide sequence ID" value="NZ_BMMF01000011.1"/>
</dbReference>
<evidence type="ECO:0000256" key="1">
    <source>
        <dbReference type="ARBA" id="ARBA00022679"/>
    </source>
</evidence>
<protein>
    <submittedName>
        <fullName evidence="3">Glycosyl transferase</fullName>
    </submittedName>
</protein>